<evidence type="ECO:0000313" key="2">
    <source>
        <dbReference type="Proteomes" id="UP000825258"/>
    </source>
</evidence>
<gene>
    <name evidence="1" type="ORF">KK2020170_05430</name>
</gene>
<name>A0ABM7S8K2_9FLAO</name>
<evidence type="ECO:0000313" key="1">
    <source>
        <dbReference type="EMBL" id="BCY27675.1"/>
    </source>
</evidence>
<protein>
    <submittedName>
        <fullName evidence="1">Uncharacterized protein</fullName>
    </submittedName>
</protein>
<reference evidence="1 2" key="1">
    <citation type="submission" date="2021-06" db="EMBL/GenBank/DDBJ databases">
        <title>Whole genome sequences of Flavobacterium sp. KK2020170 and assembly.</title>
        <authorList>
            <person name="Kitahara K."/>
            <person name="Miyoshi S."/>
            <person name="Uesaka K."/>
        </authorList>
    </citation>
    <scope>NUCLEOTIDE SEQUENCE [LARGE SCALE GENOMIC DNA]</scope>
    <source>
        <strain evidence="1 2">KK2020170</strain>
    </source>
</reference>
<dbReference type="EMBL" id="AP024749">
    <property type="protein sequence ID" value="BCY27675.1"/>
    <property type="molecule type" value="Genomic_DNA"/>
</dbReference>
<organism evidence="1 2">
    <name type="scientific">Flavobacterium okayamense</name>
    <dbReference type="NCBI Taxonomy" id="2830782"/>
    <lineage>
        <taxon>Bacteria</taxon>
        <taxon>Pseudomonadati</taxon>
        <taxon>Bacteroidota</taxon>
        <taxon>Flavobacteriia</taxon>
        <taxon>Flavobacteriales</taxon>
        <taxon>Flavobacteriaceae</taxon>
        <taxon>Flavobacterium</taxon>
    </lineage>
</organism>
<proteinExistence type="predicted"/>
<sequence>MFCFSFGQKNTNKIKVYVKLEIDDTCFRKQKFFSEEEQGIIFNNQCKSGDSFLFKKTSTSDTICITKLKKYKISSSAKIKEIEKKWRKDKFTEVQQKNKREGRLTLPYHTFDKNYIFETYLIEKISDDKFVVYPVIWRGQNVKQ</sequence>
<dbReference type="Proteomes" id="UP000825258">
    <property type="component" value="Chromosome"/>
</dbReference>
<keyword evidence="2" id="KW-1185">Reference proteome</keyword>
<accession>A0ABM7S8K2</accession>